<evidence type="ECO:0000313" key="2">
    <source>
        <dbReference type="WBParaSite" id="ALUE_0001505901-mRNA-1"/>
    </source>
</evidence>
<dbReference type="AlphaFoldDB" id="A0A0M3IBG4"/>
<name>A0A0M3IBG4_ASCLU</name>
<organism evidence="1 2">
    <name type="scientific">Ascaris lumbricoides</name>
    <name type="common">Giant roundworm</name>
    <dbReference type="NCBI Taxonomy" id="6252"/>
    <lineage>
        <taxon>Eukaryota</taxon>
        <taxon>Metazoa</taxon>
        <taxon>Ecdysozoa</taxon>
        <taxon>Nematoda</taxon>
        <taxon>Chromadorea</taxon>
        <taxon>Rhabditida</taxon>
        <taxon>Spirurina</taxon>
        <taxon>Ascaridomorpha</taxon>
        <taxon>Ascaridoidea</taxon>
        <taxon>Ascarididae</taxon>
        <taxon>Ascaris</taxon>
    </lineage>
</organism>
<reference evidence="2" key="1">
    <citation type="submission" date="2017-02" db="UniProtKB">
        <authorList>
            <consortium name="WormBaseParasite"/>
        </authorList>
    </citation>
    <scope>IDENTIFICATION</scope>
</reference>
<protein>
    <submittedName>
        <fullName evidence="2">SREBP regulating gene protein</fullName>
    </submittedName>
</protein>
<keyword evidence="1" id="KW-1185">Reference proteome</keyword>
<dbReference type="Proteomes" id="UP000036681">
    <property type="component" value="Unplaced"/>
</dbReference>
<accession>A0A0M3IBG4</accession>
<sequence length="120" mass="13363">MWDCVNKLAPAGGSPEYACLSYGCCDPKHDESPRIGHFVFVGSRMHEITLPTSVTQSTHSYPPDTSPTSMQRNRSAILCVLRTPNLGARQSILLLALINFYTYVLEKRTMLKCLDDQTSP</sequence>
<proteinExistence type="predicted"/>
<evidence type="ECO:0000313" key="1">
    <source>
        <dbReference type="Proteomes" id="UP000036681"/>
    </source>
</evidence>
<dbReference type="WBParaSite" id="ALUE_0001505901-mRNA-1">
    <property type="protein sequence ID" value="ALUE_0001505901-mRNA-1"/>
    <property type="gene ID" value="ALUE_0001505901"/>
</dbReference>